<name>A0A2K3CSU6_CHLRE</name>
<dbReference type="RefSeq" id="XP_042915443.1">
    <property type="nucleotide sequence ID" value="XM_043070800.1"/>
</dbReference>
<dbReference type="AlphaFoldDB" id="A0A2K3CSU6"/>
<dbReference type="ExpressionAtlas" id="A0A2K3CSU6">
    <property type="expression patterns" value="baseline"/>
</dbReference>
<evidence type="ECO:0000313" key="1">
    <source>
        <dbReference type="EMBL" id="PNW71366.1"/>
    </source>
</evidence>
<dbReference type="Proteomes" id="UP000006906">
    <property type="component" value="Chromosome 16"/>
</dbReference>
<reference evidence="1 2" key="1">
    <citation type="journal article" date="2007" name="Science">
        <title>The Chlamydomonas genome reveals the evolution of key animal and plant functions.</title>
        <authorList>
            <person name="Merchant S.S."/>
            <person name="Prochnik S.E."/>
            <person name="Vallon O."/>
            <person name="Harris E.H."/>
            <person name="Karpowicz S.J."/>
            <person name="Witman G.B."/>
            <person name="Terry A."/>
            <person name="Salamov A."/>
            <person name="Fritz-Laylin L.K."/>
            <person name="Marechal-Drouard L."/>
            <person name="Marshall W.F."/>
            <person name="Qu L.H."/>
            <person name="Nelson D.R."/>
            <person name="Sanderfoot A.A."/>
            <person name="Spalding M.H."/>
            <person name="Kapitonov V.V."/>
            <person name="Ren Q."/>
            <person name="Ferris P."/>
            <person name="Lindquist E."/>
            <person name="Shapiro H."/>
            <person name="Lucas S.M."/>
            <person name="Grimwood J."/>
            <person name="Schmutz J."/>
            <person name="Cardol P."/>
            <person name="Cerutti H."/>
            <person name="Chanfreau G."/>
            <person name="Chen C.L."/>
            <person name="Cognat V."/>
            <person name="Croft M.T."/>
            <person name="Dent R."/>
            <person name="Dutcher S."/>
            <person name="Fernandez E."/>
            <person name="Fukuzawa H."/>
            <person name="Gonzalez-Ballester D."/>
            <person name="Gonzalez-Halphen D."/>
            <person name="Hallmann A."/>
            <person name="Hanikenne M."/>
            <person name="Hippler M."/>
            <person name="Inwood W."/>
            <person name="Jabbari K."/>
            <person name="Kalanon M."/>
            <person name="Kuras R."/>
            <person name="Lefebvre P.A."/>
            <person name="Lemaire S.D."/>
            <person name="Lobanov A.V."/>
            <person name="Lohr M."/>
            <person name="Manuell A."/>
            <person name="Meier I."/>
            <person name="Mets L."/>
            <person name="Mittag M."/>
            <person name="Mittelmeier T."/>
            <person name="Moroney J.V."/>
            <person name="Moseley J."/>
            <person name="Napoli C."/>
            <person name="Nedelcu A.M."/>
            <person name="Niyogi K."/>
            <person name="Novoselov S.V."/>
            <person name="Paulsen I.T."/>
            <person name="Pazour G."/>
            <person name="Purton S."/>
            <person name="Ral J.P."/>
            <person name="Riano-Pachon D.M."/>
            <person name="Riekhof W."/>
            <person name="Rymarquis L."/>
            <person name="Schroda M."/>
            <person name="Stern D."/>
            <person name="Umen J."/>
            <person name="Willows R."/>
            <person name="Wilson N."/>
            <person name="Zimmer S.L."/>
            <person name="Allmer J."/>
            <person name="Balk J."/>
            <person name="Bisova K."/>
            <person name="Chen C.J."/>
            <person name="Elias M."/>
            <person name="Gendler K."/>
            <person name="Hauser C."/>
            <person name="Lamb M.R."/>
            <person name="Ledford H."/>
            <person name="Long J.C."/>
            <person name="Minagawa J."/>
            <person name="Page M.D."/>
            <person name="Pan J."/>
            <person name="Pootakham W."/>
            <person name="Roje S."/>
            <person name="Rose A."/>
            <person name="Stahlberg E."/>
            <person name="Terauchi A.M."/>
            <person name="Yang P."/>
            <person name="Ball S."/>
            <person name="Bowler C."/>
            <person name="Dieckmann C.L."/>
            <person name="Gladyshev V.N."/>
            <person name="Green P."/>
            <person name="Jorgensen R."/>
            <person name="Mayfield S."/>
            <person name="Mueller-Roeber B."/>
            <person name="Rajamani S."/>
            <person name="Sayre R.T."/>
            <person name="Brokstein P."/>
            <person name="Dubchak I."/>
            <person name="Goodstein D."/>
            <person name="Hornick L."/>
            <person name="Huang Y.W."/>
            <person name="Jhaveri J."/>
            <person name="Luo Y."/>
            <person name="Martinez D."/>
            <person name="Ngau W.C."/>
            <person name="Otillar B."/>
            <person name="Poliakov A."/>
            <person name="Porter A."/>
            <person name="Szajkowski L."/>
            <person name="Werner G."/>
            <person name="Zhou K."/>
            <person name="Grigoriev I.V."/>
            <person name="Rokhsar D.S."/>
            <person name="Grossman A.R."/>
        </authorList>
    </citation>
    <scope>NUCLEOTIDE SEQUENCE [LARGE SCALE GENOMIC DNA]</scope>
    <source>
        <strain evidence="2">CC-503</strain>
    </source>
</reference>
<keyword evidence="2" id="KW-1185">Reference proteome</keyword>
<gene>
    <name evidence="1" type="ORF">CHLRE_16g651250v5</name>
</gene>
<dbReference type="GeneID" id="5723796"/>
<organism evidence="1 2">
    <name type="scientific">Chlamydomonas reinhardtii</name>
    <name type="common">Chlamydomonas smithii</name>
    <dbReference type="NCBI Taxonomy" id="3055"/>
    <lineage>
        <taxon>Eukaryota</taxon>
        <taxon>Viridiplantae</taxon>
        <taxon>Chlorophyta</taxon>
        <taxon>core chlorophytes</taxon>
        <taxon>Chlorophyceae</taxon>
        <taxon>CS clade</taxon>
        <taxon>Chlamydomonadales</taxon>
        <taxon>Chlamydomonadaceae</taxon>
        <taxon>Chlamydomonas</taxon>
    </lineage>
</organism>
<dbReference type="InParanoid" id="A0A2K3CSU6"/>
<dbReference type="EMBL" id="CM008977">
    <property type="protein sequence ID" value="PNW71366.1"/>
    <property type="molecule type" value="Genomic_DNA"/>
</dbReference>
<dbReference type="PaxDb" id="3055-EDO99524"/>
<dbReference type="Gramene" id="PNW71366">
    <property type="protein sequence ID" value="PNW71366"/>
    <property type="gene ID" value="CHLRE_16g651250v5"/>
</dbReference>
<sequence>MCPLRSRLIASPKAFHVRSSQPNVCRLVTVDFRPDGAVGIAAFRNASVNDHIALLVKEAAEVRGLVDKQDASIAKQDARIAKQGARIAKQDAKIAKQDARIAKQDSVILVIGEDKVINVATQVCIAVRYVELTRLYDSGLLEKKPKMMFYETTPSPYSSLLRLLKDVSMKPLMEDVPDGETIEAFAVKVDALCRDRNRSTHPPSTAELDRMVEAALMLVSPQMAAQSPAAAHACFILQAYRDKLKPLMRPYLLAAAVEEA</sequence>
<proteinExistence type="predicted"/>
<protein>
    <submittedName>
        <fullName evidence="1">Uncharacterized protein</fullName>
    </submittedName>
</protein>
<accession>A0A2K3CSU6</accession>
<dbReference type="KEGG" id="cre:CHLRE_16g651250v5"/>
<evidence type="ECO:0000313" key="2">
    <source>
        <dbReference type="Proteomes" id="UP000006906"/>
    </source>
</evidence>